<evidence type="ECO:0000313" key="2">
    <source>
        <dbReference type="Proteomes" id="UP000005239"/>
    </source>
</evidence>
<reference evidence="2" key="1">
    <citation type="journal article" date="2008" name="Nat. Genet.">
        <title>The Pristionchus pacificus genome provides a unique perspective on nematode lifestyle and parasitism.</title>
        <authorList>
            <person name="Dieterich C."/>
            <person name="Clifton S.W."/>
            <person name="Schuster L.N."/>
            <person name="Chinwalla A."/>
            <person name="Delehaunty K."/>
            <person name="Dinkelacker I."/>
            <person name="Fulton L."/>
            <person name="Fulton R."/>
            <person name="Godfrey J."/>
            <person name="Minx P."/>
            <person name="Mitreva M."/>
            <person name="Roeseler W."/>
            <person name="Tian H."/>
            <person name="Witte H."/>
            <person name="Yang S.P."/>
            <person name="Wilson R.K."/>
            <person name="Sommer R.J."/>
        </authorList>
    </citation>
    <scope>NUCLEOTIDE SEQUENCE [LARGE SCALE GENOMIC DNA]</scope>
    <source>
        <strain evidence="2">PS312</strain>
    </source>
</reference>
<name>A0A2A6CSX2_PRIPA</name>
<organism evidence="1 2">
    <name type="scientific">Pristionchus pacificus</name>
    <name type="common">Parasitic nematode worm</name>
    <dbReference type="NCBI Taxonomy" id="54126"/>
    <lineage>
        <taxon>Eukaryota</taxon>
        <taxon>Metazoa</taxon>
        <taxon>Ecdysozoa</taxon>
        <taxon>Nematoda</taxon>
        <taxon>Chromadorea</taxon>
        <taxon>Rhabditida</taxon>
        <taxon>Rhabditina</taxon>
        <taxon>Diplogasteromorpha</taxon>
        <taxon>Diplogasteroidea</taxon>
        <taxon>Neodiplogasteridae</taxon>
        <taxon>Pristionchus</taxon>
    </lineage>
</organism>
<gene>
    <name evidence="1" type="primary">WBGene00276073</name>
</gene>
<dbReference type="AlphaFoldDB" id="A0A2A6CSX2"/>
<dbReference type="EnsemblMetazoa" id="PPA37704.1">
    <property type="protein sequence ID" value="PPA37704.1"/>
    <property type="gene ID" value="WBGene00276073"/>
</dbReference>
<sequence>MTLDAWLIGLSSGIAVFAFVFSLLTCTLFCCRDNHDSNSQEEKNDNLPDGAYTEEIKRLLSRYSIDLPMRRSLSLSFSRCDSVESNRLRSQFPSRNPSPSLHRAGSRISRFKEPLTVPIEHSTIDEENESTNHSKEMMTSTYENCRIEDDITPFTIVNCPSKVILPSAAPLHNSPKLMVPKLSVTSPSFTNLVLLEGDGESEADERTPLVKEDTMQDLPIIPNLRKSQERSDSEMWEAKRRTWRGIVDAVDGVEVSIPASSSHLPHSSHSISPVASVNVTTTIGGCEVGVQTNLSLDRHHKLRSETVV</sequence>
<protein>
    <submittedName>
        <fullName evidence="1">Uncharacterized protein</fullName>
    </submittedName>
</protein>
<keyword evidence="2" id="KW-1185">Reference proteome</keyword>
<accession>A0A2A6CSX2</accession>
<accession>A0A8R1USH2</accession>
<reference evidence="1" key="2">
    <citation type="submission" date="2022-06" db="UniProtKB">
        <authorList>
            <consortium name="EnsemblMetazoa"/>
        </authorList>
    </citation>
    <scope>IDENTIFICATION</scope>
    <source>
        <strain evidence="1">PS312</strain>
    </source>
</reference>
<dbReference type="Proteomes" id="UP000005239">
    <property type="component" value="Unassembled WGS sequence"/>
</dbReference>
<proteinExistence type="predicted"/>
<evidence type="ECO:0000313" key="1">
    <source>
        <dbReference type="EnsemblMetazoa" id="PPA37704.1"/>
    </source>
</evidence>